<name>A0A0P0ABJ3_9RHOB</name>
<keyword evidence="1" id="KW-0472">Membrane</keyword>
<keyword evidence="1" id="KW-0812">Transmembrane</keyword>
<feature type="transmembrane region" description="Helical" evidence="1">
    <location>
        <begin position="71"/>
        <end position="89"/>
    </location>
</feature>
<feature type="transmembrane region" description="Helical" evidence="1">
    <location>
        <begin position="202"/>
        <end position="226"/>
    </location>
</feature>
<feature type="transmembrane region" description="Helical" evidence="1">
    <location>
        <begin position="136"/>
        <end position="159"/>
    </location>
</feature>
<dbReference type="AlphaFoldDB" id="A0A0P0ABJ3"/>
<evidence type="ECO:0000313" key="2">
    <source>
        <dbReference type="EMBL" id="ALI55627.1"/>
    </source>
</evidence>
<accession>A0A0P0ABJ3</accession>
<dbReference type="RefSeq" id="WP_062221073.1">
    <property type="nucleotide sequence ID" value="NZ_CP012023.1"/>
</dbReference>
<dbReference type="KEGG" id="cmar:IMCC12053_1680"/>
<evidence type="ECO:0000256" key="1">
    <source>
        <dbReference type="SAM" id="Phobius"/>
    </source>
</evidence>
<evidence type="ECO:0000313" key="3">
    <source>
        <dbReference type="Proteomes" id="UP000064920"/>
    </source>
</evidence>
<dbReference type="PATRIC" id="fig|1397108.4.peg.1717"/>
<protein>
    <submittedName>
        <fullName evidence="2">Arginine/ornithine antiporter ArcD</fullName>
    </submittedName>
</protein>
<dbReference type="EMBL" id="CP012023">
    <property type="protein sequence ID" value="ALI55627.1"/>
    <property type="molecule type" value="Genomic_DNA"/>
</dbReference>
<dbReference type="Proteomes" id="UP000064920">
    <property type="component" value="Chromosome"/>
</dbReference>
<feature type="transmembrane region" description="Helical" evidence="1">
    <location>
        <begin position="12"/>
        <end position="30"/>
    </location>
</feature>
<keyword evidence="1" id="KW-1133">Transmembrane helix</keyword>
<organism evidence="2 3">
    <name type="scientific">Celeribacter marinus</name>
    <dbReference type="NCBI Taxonomy" id="1397108"/>
    <lineage>
        <taxon>Bacteria</taxon>
        <taxon>Pseudomonadati</taxon>
        <taxon>Pseudomonadota</taxon>
        <taxon>Alphaproteobacteria</taxon>
        <taxon>Rhodobacterales</taxon>
        <taxon>Roseobacteraceae</taxon>
        <taxon>Celeribacter</taxon>
    </lineage>
</organism>
<feature type="transmembrane region" description="Helical" evidence="1">
    <location>
        <begin position="36"/>
        <end position="59"/>
    </location>
</feature>
<dbReference type="OrthoDB" id="7738422at2"/>
<reference evidence="2 3" key="1">
    <citation type="submission" date="2015-05" db="EMBL/GenBank/DDBJ databases">
        <authorList>
            <person name="Wang D.B."/>
            <person name="Wang M."/>
        </authorList>
    </citation>
    <scope>NUCLEOTIDE SEQUENCE [LARGE SCALE GENOMIC DNA]</scope>
    <source>
        <strain evidence="2 3">IMCC 12053</strain>
    </source>
</reference>
<gene>
    <name evidence="2" type="ORF">IMCC12053_1680</name>
</gene>
<dbReference type="STRING" id="1397108.IMCC12053_1680"/>
<feature type="transmembrane region" description="Helical" evidence="1">
    <location>
        <begin position="232"/>
        <end position="256"/>
    </location>
</feature>
<keyword evidence="3" id="KW-1185">Reference proteome</keyword>
<sequence length="278" mass="30301">MLNRILGAIVRAALVVSLIVMPSVFLPNVSGDSAQVIALIALFGAALTFFEYVSAYPGLVEFRDAPPFNRIRFGSLFVTVLLLTVIMQGTVDPSVLSVLVTAIGGLIGYVMDFQFSPVRLIIQLLPKDMPIDQVAMVRVAAGMSYLISLISLCIFYLALRLGNWPAKNGTFNVWINLPTFDPTAGGDVVARLTRDARVNIILGFLLPFLIPAVLKSAATLFGTITVENYQSLIWAVSAWAFLPASLFMRGIAMGRVADMIADKRRKTYANADFDHQPV</sequence>
<proteinExistence type="predicted"/>